<dbReference type="Pfam" id="PF03734">
    <property type="entry name" value="YkuD"/>
    <property type="match status" value="1"/>
</dbReference>
<dbReference type="RefSeq" id="WP_378074622.1">
    <property type="nucleotide sequence ID" value="NZ_JAODNW010000017.1"/>
</dbReference>
<proteinExistence type="predicted"/>
<organism evidence="3 4">
    <name type="scientific">Chelativorans intermedius</name>
    <dbReference type="NCBI Taxonomy" id="515947"/>
    <lineage>
        <taxon>Bacteria</taxon>
        <taxon>Pseudomonadati</taxon>
        <taxon>Pseudomonadota</taxon>
        <taxon>Alphaproteobacteria</taxon>
        <taxon>Hyphomicrobiales</taxon>
        <taxon>Phyllobacteriaceae</taxon>
        <taxon>Chelativorans</taxon>
    </lineage>
</organism>
<reference evidence="3 4" key="1">
    <citation type="submission" date="2024-09" db="EMBL/GenBank/DDBJ databases">
        <authorList>
            <person name="Sun Q."/>
            <person name="Mori K."/>
        </authorList>
    </citation>
    <scope>NUCLEOTIDE SEQUENCE [LARGE SCALE GENOMIC DNA]</scope>
    <source>
        <strain evidence="3 4">CCM 8543</strain>
    </source>
</reference>
<evidence type="ECO:0000259" key="2">
    <source>
        <dbReference type="PROSITE" id="PS52029"/>
    </source>
</evidence>
<accession>A0ABV6D7A0</accession>
<keyword evidence="4" id="KW-1185">Reference proteome</keyword>
<dbReference type="PANTHER" id="PTHR38589">
    <property type="entry name" value="BLR0621 PROTEIN"/>
    <property type="match status" value="1"/>
</dbReference>
<dbReference type="PROSITE" id="PS52029">
    <property type="entry name" value="LD_TPASE"/>
    <property type="match status" value="1"/>
</dbReference>
<feature type="active site" description="Proton donor/acceptor" evidence="1">
    <location>
        <position position="163"/>
    </location>
</feature>
<protein>
    <submittedName>
        <fullName evidence="3">L,D-transpeptidase</fullName>
    </submittedName>
</protein>
<sequence>MKDGHGFLFATSTIAQKCGRDSASPAGCLITVRARPGKPDQGLLSVEGRVFACALGRGGIGAMKREGDGATPLAAMRPMGVFYRRERRHAALAHTPLATRAIRADMGWCDAPADANYNRPVRLPFRASHERMLRDDTLYDVCVVLDWNVRPRRRGRGSAIFLHLARPGMAPTEGCIAVSLRTMARLLPLLSRHTRIVVRR</sequence>
<keyword evidence="1" id="KW-0961">Cell wall biogenesis/degradation</keyword>
<dbReference type="Proteomes" id="UP001589755">
    <property type="component" value="Unassembled WGS sequence"/>
</dbReference>
<keyword evidence="1" id="KW-0133">Cell shape</keyword>
<keyword evidence="1" id="KW-0573">Peptidoglycan synthesis</keyword>
<dbReference type="InterPro" id="IPR005490">
    <property type="entry name" value="LD_TPept_cat_dom"/>
</dbReference>
<feature type="domain" description="L,D-TPase catalytic" evidence="2">
    <location>
        <begin position="1"/>
        <end position="199"/>
    </location>
</feature>
<comment type="pathway">
    <text evidence="1">Cell wall biogenesis; peptidoglycan biosynthesis.</text>
</comment>
<comment type="caution">
    <text evidence="3">The sequence shown here is derived from an EMBL/GenBank/DDBJ whole genome shotgun (WGS) entry which is preliminary data.</text>
</comment>
<evidence type="ECO:0000256" key="1">
    <source>
        <dbReference type="PROSITE-ProRule" id="PRU01373"/>
    </source>
</evidence>
<gene>
    <name evidence="3" type="ORF">ACFFJ2_08840</name>
</gene>
<dbReference type="PANTHER" id="PTHR38589:SF1">
    <property type="entry name" value="BLR0621 PROTEIN"/>
    <property type="match status" value="1"/>
</dbReference>
<name>A0ABV6D7A0_9HYPH</name>
<evidence type="ECO:0000313" key="3">
    <source>
        <dbReference type="EMBL" id="MFC0208503.1"/>
    </source>
</evidence>
<dbReference type="CDD" id="cd16913">
    <property type="entry name" value="YkuD_like"/>
    <property type="match status" value="1"/>
</dbReference>
<feature type="active site" description="Nucleophile" evidence="1">
    <location>
        <position position="175"/>
    </location>
</feature>
<dbReference type="EMBL" id="JBHLXD010000012">
    <property type="protein sequence ID" value="MFC0208503.1"/>
    <property type="molecule type" value="Genomic_DNA"/>
</dbReference>
<evidence type="ECO:0000313" key="4">
    <source>
        <dbReference type="Proteomes" id="UP001589755"/>
    </source>
</evidence>